<organism evidence="1">
    <name type="scientific">Podoviridae sp. ctefc32</name>
    <dbReference type="NCBI Taxonomy" id="2827742"/>
    <lineage>
        <taxon>Viruses</taxon>
        <taxon>Duplodnaviria</taxon>
        <taxon>Heunggongvirae</taxon>
        <taxon>Uroviricota</taxon>
        <taxon>Caudoviricetes</taxon>
    </lineage>
</organism>
<name>A0A8S5T211_9CAUD</name>
<protein>
    <submittedName>
        <fullName evidence="1">Uncharacterized protein</fullName>
    </submittedName>
</protein>
<dbReference type="EMBL" id="BK032733">
    <property type="protein sequence ID" value="DAF57357.1"/>
    <property type="molecule type" value="Genomic_DNA"/>
</dbReference>
<reference evidence="1" key="1">
    <citation type="journal article" date="2021" name="Proc. Natl. Acad. Sci. U.S.A.">
        <title>A Catalog of Tens of Thousands of Viruses from Human Metagenomes Reveals Hidden Associations with Chronic Diseases.</title>
        <authorList>
            <person name="Tisza M.J."/>
            <person name="Buck C.B."/>
        </authorList>
    </citation>
    <scope>NUCLEOTIDE SEQUENCE</scope>
    <source>
        <strain evidence="1">Ctefc32</strain>
    </source>
</reference>
<proteinExistence type="predicted"/>
<evidence type="ECO:0000313" key="1">
    <source>
        <dbReference type="EMBL" id="DAF57357.1"/>
    </source>
</evidence>
<sequence>MANPRNFIINTDYPVDHVVYIKDVVVPFSSTGIEIEHGLGFAPLLMGLFSTDDWNTSMPIDTPASSGDNIGNLQTETTQRVIRLINYGRLNRSVKARLFGLMPSDVNVDVTPPKIRYSNFNFNTDFNYSKLVQAGVFNAHWNSGENNVYHHGLGYIPEVEAWQEDNSGVVKKLFNVYDPSGVNFSSMGSRIVYAKITTQDFIIRTDGANQDITKIHYRIYGDQNG</sequence>
<accession>A0A8S5T211</accession>